<dbReference type="Pfam" id="PF00248">
    <property type="entry name" value="Aldo_ket_red"/>
    <property type="match status" value="1"/>
</dbReference>
<dbReference type="InterPro" id="IPR036812">
    <property type="entry name" value="NAD(P)_OxRdtase_dom_sf"/>
</dbReference>
<evidence type="ECO:0000256" key="3">
    <source>
        <dbReference type="ARBA" id="ARBA00023002"/>
    </source>
</evidence>
<evidence type="ECO:0000256" key="2">
    <source>
        <dbReference type="ARBA" id="ARBA00022857"/>
    </source>
</evidence>
<evidence type="ECO:0000313" key="6">
    <source>
        <dbReference type="Proteomes" id="UP001597249"/>
    </source>
</evidence>
<comment type="similarity">
    <text evidence="1">Belongs to the aldo/keto reductase family.</text>
</comment>
<gene>
    <name evidence="5" type="ORF">ACFQ3L_11090</name>
</gene>
<organism evidence="5 6">
    <name type="scientific">Lacticaseibacillus jixianensis</name>
    <dbReference type="NCBI Taxonomy" id="2486012"/>
    <lineage>
        <taxon>Bacteria</taxon>
        <taxon>Bacillati</taxon>
        <taxon>Bacillota</taxon>
        <taxon>Bacilli</taxon>
        <taxon>Lactobacillales</taxon>
        <taxon>Lactobacillaceae</taxon>
        <taxon>Lacticaseibacillus</taxon>
    </lineage>
</organism>
<evidence type="ECO:0000256" key="1">
    <source>
        <dbReference type="ARBA" id="ARBA00007905"/>
    </source>
</evidence>
<comment type="caution">
    <text evidence="5">The sequence shown here is derived from an EMBL/GenBank/DDBJ whole genome shotgun (WGS) entry which is preliminary data.</text>
</comment>
<dbReference type="PIRSF" id="PIRSF000097">
    <property type="entry name" value="AKR"/>
    <property type="match status" value="1"/>
</dbReference>
<dbReference type="PANTHER" id="PTHR43827:SF3">
    <property type="entry name" value="NADP-DEPENDENT OXIDOREDUCTASE DOMAIN-CONTAINING PROTEIN"/>
    <property type="match status" value="1"/>
</dbReference>
<name>A0ABW4BAS7_9LACO</name>
<feature type="domain" description="NADP-dependent oxidoreductase" evidence="4">
    <location>
        <begin position="22"/>
        <end position="274"/>
    </location>
</feature>
<proteinExistence type="inferred from homology"/>
<reference evidence="6" key="1">
    <citation type="journal article" date="2019" name="Int. J. Syst. Evol. Microbiol.">
        <title>The Global Catalogue of Microorganisms (GCM) 10K type strain sequencing project: providing services to taxonomists for standard genome sequencing and annotation.</title>
        <authorList>
            <consortium name="The Broad Institute Genomics Platform"/>
            <consortium name="The Broad Institute Genome Sequencing Center for Infectious Disease"/>
            <person name="Wu L."/>
            <person name="Ma J."/>
        </authorList>
    </citation>
    <scope>NUCLEOTIDE SEQUENCE [LARGE SCALE GENOMIC DNA]</scope>
    <source>
        <strain evidence="6">CCM 8911</strain>
    </source>
</reference>
<dbReference type="PROSITE" id="PS00063">
    <property type="entry name" value="ALDOKETO_REDUCTASE_3"/>
    <property type="match status" value="1"/>
</dbReference>
<dbReference type="PRINTS" id="PR00069">
    <property type="entry name" value="ALDKETRDTASE"/>
</dbReference>
<sequence>MSDFNKMSDTYTLQNGVKIPIVGFGTWQTPDGEVAKHSVEVAIAAGYRHIDTAAMYQNEDSVGEGIKAGLAATGLSRDELFVTTKLNNNAHSFDLVQKAIDDSLRKLGLDHVDLYLIHWPNPVAFRDSYPDSLKDTWRGMEQVYKDGKARAIGISNFRQAHLDAILADATVAPMVNQVFLNPSDLQPAVTKMNTDHHILNEAYSPLGTGKLLGDPQLAAIAAKYHKGVAQVLLRWSLQHGFLPLAKSVHDERIKENTELFDFSIDDGDMKALDGMRGIAGLATDPDTTNF</sequence>
<dbReference type="CDD" id="cd19071">
    <property type="entry name" value="AKR_AKR1-5-like"/>
    <property type="match status" value="1"/>
</dbReference>
<dbReference type="EMBL" id="JBHTMO010000040">
    <property type="protein sequence ID" value="MFD1394112.1"/>
    <property type="molecule type" value="Genomic_DNA"/>
</dbReference>
<dbReference type="InterPro" id="IPR018170">
    <property type="entry name" value="Aldo/ket_reductase_CS"/>
</dbReference>
<dbReference type="Gene3D" id="3.20.20.100">
    <property type="entry name" value="NADP-dependent oxidoreductase domain"/>
    <property type="match status" value="1"/>
</dbReference>
<dbReference type="SUPFAM" id="SSF51430">
    <property type="entry name" value="NAD(P)-linked oxidoreductase"/>
    <property type="match status" value="1"/>
</dbReference>
<keyword evidence="2" id="KW-0521">NADP</keyword>
<keyword evidence="6" id="KW-1185">Reference proteome</keyword>
<dbReference type="Proteomes" id="UP001597249">
    <property type="component" value="Unassembled WGS sequence"/>
</dbReference>
<evidence type="ECO:0000313" key="5">
    <source>
        <dbReference type="EMBL" id="MFD1394112.1"/>
    </source>
</evidence>
<dbReference type="PROSITE" id="PS00062">
    <property type="entry name" value="ALDOKETO_REDUCTASE_2"/>
    <property type="match status" value="1"/>
</dbReference>
<dbReference type="PROSITE" id="PS00798">
    <property type="entry name" value="ALDOKETO_REDUCTASE_1"/>
    <property type="match status" value="1"/>
</dbReference>
<keyword evidence="3" id="KW-0560">Oxidoreductase</keyword>
<dbReference type="InterPro" id="IPR023210">
    <property type="entry name" value="NADP_OxRdtase_dom"/>
</dbReference>
<dbReference type="InterPro" id="IPR020471">
    <property type="entry name" value="AKR"/>
</dbReference>
<evidence type="ECO:0000259" key="4">
    <source>
        <dbReference type="Pfam" id="PF00248"/>
    </source>
</evidence>
<dbReference type="RefSeq" id="WP_125585222.1">
    <property type="nucleotide sequence ID" value="NZ_JBHTMO010000040.1"/>
</dbReference>
<protein>
    <submittedName>
        <fullName evidence="5">Aldo/keto reductase</fullName>
    </submittedName>
</protein>
<dbReference type="PANTHER" id="PTHR43827">
    <property type="entry name" value="2,5-DIKETO-D-GLUCONIC ACID REDUCTASE"/>
    <property type="match status" value="1"/>
</dbReference>
<accession>A0ABW4BAS7</accession>